<dbReference type="EMBL" id="BBNU01000014">
    <property type="protein sequence ID" value="GAL81258.1"/>
    <property type="molecule type" value="Genomic_DNA"/>
</dbReference>
<dbReference type="RefSeq" id="WP_042499563.1">
    <property type="nucleotide sequence ID" value="NZ_BBNU01000014.1"/>
</dbReference>
<sequence length="151" mass="17684">MKNMFNSKDTQAVVERIKNLDNQAQPLWGGKMSVDQMLAHCNVTYEMVYDNKHPKPNAFKRWMLKTIVKPIVVGDKPYKKNSRTAPEFVITDTKNFDLEKSRLVDFINRTQQLGANHFENKASHSFGNLNNKEWNTMFYKHLDHHLNQFGV</sequence>
<comment type="caution">
    <text evidence="1">The sequence shown here is derived from an EMBL/GenBank/DDBJ whole genome shotgun (WGS) entry which is preliminary data.</text>
</comment>
<dbReference type="Pfam" id="PF07606">
    <property type="entry name" value="DUF1569"/>
    <property type="match status" value="1"/>
</dbReference>
<dbReference type="InterPro" id="IPR034660">
    <property type="entry name" value="DinB/YfiT-like"/>
</dbReference>
<protein>
    <recommendedName>
        <fullName evidence="3">DUF1569 domain-containing protein</fullName>
    </recommendedName>
</protein>
<accession>A0A090WYA1</accession>
<dbReference type="Gene3D" id="1.20.120.450">
    <property type="entry name" value="dinb family like domain"/>
    <property type="match status" value="1"/>
</dbReference>
<organism evidence="1 2">
    <name type="scientific">Algibacter lectus</name>
    <dbReference type="NCBI Taxonomy" id="221126"/>
    <lineage>
        <taxon>Bacteria</taxon>
        <taxon>Pseudomonadati</taxon>
        <taxon>Bacteroidota</taxon>
        <taxon>Flavobacteriia</taxon>
        <taxon>Flavobacteriales</taxon>
        <taxon>Flavobacteriaceae</taxon>
        <taxon>Algibacter</taxon>
    </lineage>
</organism>
<name>A0A090WYA1_9FLAO</name>
<proteinExistence type="predicted"/>
<dbReference type="Proteomes" id="UP000029643">
    <property type="component" value="Unassembled WGS sequence"/>
</dbReference>
<gene>
    <name evidence="1" type="ORF">JCM19274_4002</name>
</gene>
<evidence type="ECO:0000313" key="2">
    <source>
        <dbReference type="Proteomes" id="UP000029643"/>
    </source>
</evidence>
<evidence type="ECO:0008006" key="3">
    <source>
        <dbReference type="Google" id="ProtNLM"/>
    </source>
</evidence>
<dbReference type="InterPro" id="IPR011463">
    <property type="entry name" value="DUF1569"/>
</dbReference>
<reference evidence="1" key="1">
    <citation type="journal article" date="2014" name="Genome Announc.">
        <title>Draft Genome Sequences of Marine Flavobacterium Algibacter lectus Strains SS8 and NR4.</title>
        <authorList>
            <person name="Takatani N."/>
            <person name="Nakanishi M."/>
            <person name="Meirelles P."/>
            <person name="Mino S."/>
            <person name="Suda W."/>
            <person name="Oshima K."/>
            <person name="Hattori M."/>
            <person name="Ohkuma M."/>
            <person name="Hosokawa M."/>
            <person name="Miyashita K."/>
            <person name="Thompson F.L."/>
            <person name="Niwa A."/>
            <person name="Sawabe T."/>
            <person name="Sawabe T."/>
        </authorList>
    </citation>
    <scope>NUCLEOTIDE SEQUENCE [LARGE SCALE GENOMIC DNA]</scope>
    <source>
        <strain evidence="1">JCM 19274</strain>
    </source>
</reference>
<evidence type="ECO:0000313" key="1">
    <source>
        <dbReference type="EMBL" id="GAL81258.1"/>
    </source>
</evidence>
<dbReference type="AlphaFoldDB" id="A0A090WYA1"/>